<gene>
    <name evidence="2" type="ORF">L0Y14_07520</name>
</gene>
<dbReference type="Pfam" id="PF12034">
    <property type="entry name" value="YfbK_C"/>
    <property type="match status" value="1"/>
</dbReference>
<dbReference type="KEGG" id="eps:L0Y14_07520"/>
<dbReference type="AlphaFoldDB" id="A0A9J7A293"/>
<dbReference type="EMBL" id="CP090569">
    <property type="protein sequence ID" value="USF89071.1"/>
    <property type="molecule type" value="Genomic_DNA"/>
</dbReference>
<proteinExistence type="predicted"/>
<name>A0A9J7A293_9GAMM</name>
<accession>A0A9J7A293</accession>
<evidence type="ECO:0000313" key="3">
    <source>
        <dbReference type="Proteomes" id="UP001056649"/>
    </source>
</evidence>
<dbReference type="InterPro" id="IPR021908">
    <property type="entry name" value="YfbK_C"/>
</dbReference>
<keyword evidence="3" id="KW-1185">Reference proteome</keyword>
<reference evidence="2" key="1">
    <citation type="journal article" date="2022" name="Mol. Ecol. Resour.">
        <title>The complete and closed genome of the facultative generalist Candidatus Endoriftia persephone from deep-sea hydrothermal vents.</title>
        <authorList>
            <person name="de Oliveira A.L."/>
            <person name="Srivastava A."/>
            <person name="Espada-Hinojosa S."/>
            <person name="Bright M."/>
        </authorList>
    </citation>
    <scope>NUCLEOTIDE SEQUENCE</scope>
    <source>
        <strain evidence="2">Tica-EPR-9o50.N</strain>
    </source>
</reference>
<organism evidence="2 3">
    <name type="scientific">Candidatus Endoriftia persephonae</name>
    <dbReference type="NCBI Taxonomy" id="393765"/>
    <lineage>
        <taxon>Bacteria</taxon>
        <taxon>Pseudomonadati</taxon>
        <taxon>Pseudomonadota</taxon>
        <taxon>Gammaproteobacteria</taxon>
        <taxon>Chromatiales</taxon>
        <taxon>Sedimenticolaceae</taxon>
        <taxon>Candidatus Endoriftia</taxon>
    </lineage>
</organism>
<evidence type="ECO:0000313" key="2">
    <source>
        <dbReference type="EMBL" id="USF89071.1"/>
    </source>
</evidence>
<evidence type="ECO:0000259" key="1">
    <source>
        <dbReference type="Pfam" id="PF12034"/>
    </source>
</evidence>
<sequence>MLSCSLDYENRLLAREDFNNDKVDAGEIGAGHSISALYEISLSGSTGQRIEPLRYAQGQVSSVGKSDELAFLKLRFKHPGETESELIETPILASQIVQDLSSSSDDFRFAAAVAAFGQSLRGGKYLKDMGYDEMIELARGARGNDPDGERVEFVRLLGLARDLSPMKPQANFEQTAVVQ</sequence>
<feature type="domain" description="Uncharacterized protein YfbK C-terminal" evidence="1">
    <location>
        <begin position="7"/>
        <end position="162"/>
    </location>
</feature>
<dbReference type="RefSeq" id="WP_251859294.1">
    <property type="nucleotide sequence ID" value="NZ_CP090569.1"/>
</dbReference>
<protein>
    <submittedName>
        <fullName evidence="2">DUF3520 domain-containing protein</fullName>
    </submittedName>
</protein>
<dbReference type="Proteomes" id="UP001056649">
    <property type="component" value="Chromosome"/>
</dbReference>